<name>A0A4Y2UUA4_ARAVE</name>
<gene>
    <name evidence="2" type="ORF">AVEN_16938_1</name>
</gene>
<feature type="region of interest" description="Disordered" evidence="1">
    <location>
        <begin position="28"/>
        <end position="98"/>
    </location>
</feature>
<keyword evidence="3" id="KW-1185">Reference proteome</keyword>
<comment type="caution">
    <text evidence="2">The sequence shown here is derived from an EMBL/GenBank/DDBJ whole genome shotgun (WGS) entry which is preliminary data.</text>
</comment>
<evidence type="ECO:0000256" key="1">
    <source>
        <dbReference type="SAM" id="MobiDB-lite"/>
    </source>
</evidence>
<accession>A0A4Y2UUA4</accession>
<dbReference type="EMBL" id="BGPR01040453">
    <property type="protein sequence ID" value="GBO16579.1"/>
    <property type="molecule type" value="Genomic_DNA"/>
</dbReference>
<organism evidence="2 3">
    <name type="scientific">Araneus ventricosus</name>
    <name type="common">Orbweaver spider</name>
    <name type="synonym">Epeira ventricosa</name>
    <dbReference type="NCBI Taxonomy" id="182803"/>
    <lineage>
        <taxon>Eukaryota</taxon>
        <taxon>Metazoa</taxon>
        <taxon>Ecdysozoa</taxon>
        <taxon>Arthropoda</taxon>
        <taxon>Chelicerata</taxon>
        <taxon>Arachnida</taxon>
        <taxon>Araneae</taxon>
        <taxon>Araneomorphae</taxon>
        <taxon>Entelegynae</taxon>
        <taxon>Araneoidea</taxon>
        <taxon>Araneidae</taxon>
        <taxon>Araneus</taxon>
    </lineage>
</organism>
<feature type="compositionally biased region" description="Polar residues" evidence="1">
    <location>
        <begin position="57"/>
        <end position="69"/>
    </location>
</feature>
<dbReference type="AlphaFoldDB" id="A0A4Y2UUA4"/>
<dbReference type="Proteomes" id="UP000499080">
    <property type="component" value="Unassembled WGS sequence"/>
</dbReference>
<evidence type="ECO:0000313" key="3">
    <source>
        <dbReference type="Proteomes" id="UP000499080"/>
    </source>
</evidence>
<evidence type="ECO:0000313" key="2">
    <source>
        <dbReference type="EMBL" id="GBO16579.1"/>
    </source>
</evidence>
<reference evidence="2 3" key="1">
    <citation type="journal article" date="2019" name="Sci. Rep.">
        <title>Orb-weaving spider Araneus ventricosus genome elucidates the spidroin gene catalogue.</title>
        <authorList>
            <person name="Kono N."/>
            <person name="Nakamura H."/>
            <person name="Ohtoshi R."/>
            <person name="Moran D.A.P."/>
            <person name="Shinohara A."/>
            <person name="Yoshida Y."/>
            <person name="Fujiwara M."/>
            <person name="Mori M."/>
            <person name="Tomita M."/>
            <person name="Arakawa K."/>
        </authorList>
    </citation>
    <scope>NUCLEOTIDE SEQUENCE [LARGE SCALE GENOMIC DNA]</scope>
</reference>
<proteinExistence type="predicted"/>
<sequence length="98" mass="11195">MSRFAFIVDAQDTSSGTVENDVKSFASAKATRTPYSRRDSDFDIESIQSYGADDNYSHPTPTRQRSSSPDPRRCSNRRQSQSPVRRSSRSPRRFNEEN</sequence>
<protein>
    <submittedName>
        <fullName evidence="2">Uncharacterized protein</fullName>
    </submittedName>
</protein>